<dbReference type="GO" id="GO:0008652">
    <property type="term" value="P:amino acid biosynthetic process"/>
    <property type="evidence" value="ECO:0007669"/>
    <property type="project" value="UniProtKB-KW"/>
</dbReference>
<evidence type="ECO:0000256" key="6">
    <source>
        <dbReference type="ARBA" id="ARBA00023141"/>
    </source>
</evidence>
<feature type="binding site" evidence="8">
    <location>
        <begin position="29"/>
        <end position="31"/>
    </location>
    <ligand>
        <name>shikimate</name>
        <dbReference type="ChEBI" id="CHEBI:36208"/>
    </ligand>
</feature>
<keyword evidence="6 8" id="KW-0057">Aromatic amino acid biosynthesis</keyword>
<dbReference type="CDD" id="cd01065">
    <property type="entry name" value="NAD_bind_Shikimate_DH"/>
    <property type="match status" value="1"/>
</dbReference>
<evidence type="ECO:0000313" key="13">
    <source>
        <dbReference type="Proteomes" id="UP000366945"/>
    </source>
</evidence>
<dbReference type="GO" id="GO:0009423">
    <property type="term" value="P:chorismate biosynthetic process"/>
    <property type="evidence" value="ECO:0007669"/>
    <property type="project" value="UniProtKB-UniRule"/>
</dbReference>
<keyword evidence="3 8" id="KW-0028">Amino-acid biosynthesis</keyword>
<dbReference type="GO" id="GO:0050661">
    <property type="term" value="F:NADP binding"/>
    <property type="evidence" value="ECO:0007669"/>
    <property type="project" value="InterPro"/>
</dbReference>
<evidence type="ECO:0000256" key="8">
    <source>
        <dbReference type="HAMAP-Rule" id="MF_00222"/>
    </source>
</evidence>
<dbReference type="InterPro" id="IPR006151">
    <property type="entry name" value="Shikm_DH/Glu-tRNA_Rdtase"/>
</dbReference>
<dbReference type="Pfam" id="PF01488">
    <property type="entry name" value="Shikimate_DH"/>
    <property type="match status" value="1"/>
</dbReference>
<dbReference type="HAMAP" id="MF_00222">
    <property type="entry name" value="Shikimate_DH_AroE"/>
    <property type="match status" value="1"/>
</dbReference>
<dbReference type="InterPro" id="IPR046346">
    <property type="entry name" value="Aminoacid_DH-like_N_sf"/>
</dbReference>
<organism evidence="12 13">
    <name type="scientific">Pandoraea pneumonica</name>
    <dbReference type="NCBI Taxonomy" id="2508299"/>
    <lineage>
        <taxon>Bacteria</taxon>
        <taxon>Pseudomonadati</taxon>
        <taxon>Pseudomonadota</taxon>
        <taxon>Betaproteobacteria</taxon>
        <taxon>Burkholderiales</taxon>
        <taxon>Burkholderiaceae</taxon>
        <taxon>Pandoraea</taxon>
    </lineage>
</organism>
<name>A0A5E4XD46_9BURK</name>
<dbReference type="Gene3D" id="3.40.50.10860">
    <property type="entry name" value="Leucine Dehydrogenase, chain A, domain 1"/>
    <property type="match status" value="1"/>
</dbReference>
<accession>A0A5E4XD46</accession>
<dbReference type="GeneID" id="300405824"/>
<feature type="binding site" evidence="8">
    <location>
        <position position="257"/>
    </location>
    <ligand>
        <name>NADP(+)</name>
        <dbReference type="ChEBI" id="CHEBI:58349"/>
    </ligand>
</feature>
<evidence type="ECO:0000256" key="5">
    <source>
        <dbReference type="ARBA" id="ARBA00023002"/>
    </source>
</evidence>
<dbReference type="EMBL" id="CABPSK010000003">
    <property type="protein sequence ID" value="VVE34196.1"/>
    <property type="molecule type" value="Genomic_DNA"/>
</dbReference>
<comment type="catalytic activity">
    <reaction evidence="7 8">
        <text>shikimate + NADP(+) = 3-dehydroshikimate + NADPH + H(+)</text>
        <dbReference type="Rhea" id="RHEA:17737"/>
        <dbReference type="ChEBI" id="CHEBI:15378"/>
        <dbReference type="ChEBI" id="CHEBI:16630"/>
        <dbReference type="ChEBI" id="CHEBI:36208"/>
        <dbReference type="ChEBI" id="CHEBI:57783"/>
        <dbReference type="ChEBI" id="CHEBI:58349"/>
        <dbReference type="EC" id="1.1.1.25"/>
    </reaction>
</comment>
<keyword evidence="4 8" id="KW-0521">NADP</keyword>
<evidence type="ECO:0000256" key="4">
    <source>
        <dbReference type="ARBA" id="ARBA00022857"/>
    </source>
</evidence>
<evidence type="ECO:0000256" key="1">
    <source>
        <dbReference type="ARBA" id="ARBA00004871"/>
    </source>
</evidence>
<dbReference type="Pfam" id="PF18317">
    <property type="entry name" value="SDH_C"/>
    <property type="match status" value="1"/>
</dbReference>
<dbReference type="NCBIfam" id="TIGR00507">
    <property type="entry name" value="aroE"/>
    <property type="match status" value="1"/>
</dbReference>
<comment type="function">
    <text evidence="8">Involved in the biosynthesis of the chorismate, which leads to the biosynthesis of aromatic amino acids. Catalyzes the reversible NADPH linked reduction of 3-dehydroshikimate (DHSA) to yield shikimate (SA).</text>
</comment>
<dbReference type="GO" id="GO:0009073">
    <property type="term" value="P:aromatic amino acid family biosynthetic process"/>
    <property type="evidence" value="ECO:0007669"/>
    <property type="project" value="UniProtKB-KW"/>
</dbReference>
<evidence type="ECO:0000256" key="3">
    <source>
        <dbReference type="ARBA" id="ARBA00022605"/>
    </source>
</evidence>
<evidence type="ECO:0000313" key="12">
    <source>
        <dbReference type="EMBL" id="VVE34196.1"/>
    </source>
</evidence>
<dbReference type="InterPro" id="IPR041121">
    <property type="entry name" value="SDH_C"/>
</dbReference>
<dbReference type="InterPro" id="IPR022893">
    <property type="entry name" value="Shikimate_DH_fam"/>
</dbReference>
<gene>
    <name evidence="8 12" type="primary">aroE</name>
    <name evidence="12" type="ORF">PPN31114_03822</name>
</gene>
<proteinExistence type="inferred from homology"/>
<feature type="domain" description="SDH C-terminal" evidence="11">
    <location>
        <begin position="257"/>
        <end position="290"/>
    </location>
</feature>
<dbReference type="Gene3D" id="3.40.50.720">
    <property type="entry name" value="NAD(P)-binding Rossmann-like Domain"/>
    <property type="match status" value="1"/>
</dbReference>
<dbReference type="Proteomes" id="UP000366945">
    <property type="component" value="Unassembled WGS sequence"/>
</dbReference>
<feature type="active site" description="Proton acceptor" evidence="8">
    <location>
        <position position="80"/>
    </location>
</feature>
<dbReference type="UniPathway" id="UPA00053">
    <property type="reaction ID" value="UER00087"/>
</dbReference>
<feature type="binding site" evidence="8">
    <location>
        <position position="101"/>
    </location>
    <ligand>
        <name>shikimate</name>
        <dbReference type="ChEBI" id="CHEBI:36208"/>
    </ligand>
</feature>
<comment type="pathway">
    <text evidence="1 8">Metabolic intermediate biosynthesis; chorismate biosynthesis; chorismate from D-erythrose 4-phosphate and phosphoenolpyruvate: step 4/7.</text>
</comment>
<feature type="binding site" evidence="8">
    <location>
        <begin position="141"/>
        <end position="145"/>
    </location>
    <ligand>
        <name>NADP(+)</name>
        <dbReference type="ChEBI" id="CHEBI:58349"/>
    </ligand>
</feature>
<dbReference type="PANTHER" id="PTHR21089:SF1">
    <property type="entry name" value="BIFUNCTIONAL 3-DEHYDROQUINATE DEHYDRATASE_SHIKIMATE DEHYDROGENASE, CHLOROPLASTIC"/>
    <property type="match status" value="1"/>
</dbReference>
<dbReference type="GO" id="GO:0005829">
    <property type="term" value="C:cytosol"/>
    <property type="evidence" value="ECO:0007669"/>
    <property type="project" value="TreeGrafter"/>
</dbReference>
<feature type="binding site" evidence="8">
    <location>
        <position position="235"/>
    </location>
    <ligand>
        <name>shikimate</name>
        <dbReference type="ChEBI" id="CHEBI:36208"/>
    </ligand>
</feature>
<feature type="binding site" evidence="8">
    <location>
        <position position="233"/>
    </location>
    <ligand>
        <name>NADP(+)</name>
        <dbReference type="ChEBI" id="CHEBI:58349"/>
    </ligand>
</feature>
<dbReference type="SUPFAM" id="SSF53223">
    <property type="entry name" value="Aminoacid dehydrogenase-like, N-terminal domain"/>
    <property type="match status" value="1"/>
</dbReference>
<feature type="binding site" evidence="8">
    <location>
        <position position="264"/>
    </location>
    <ligand>
        <name>shikimate</name>
        <dbReference type="ChEBI" id="CHEBI:36208"/>
    </ligand>
</feature>
<evidence type="ECO:0000259" key="11">
    <source>
        <dbReference type="Pfam" id="PF18317"/>
    </source>
</evidence>
<dbReference type="EC" id="1.1.1.25" evidence="2 8"/>
<keyword evidence="5 8" id="KW-0560">Oxidoreductase</keyword>
<evidence type="ECO:0000256" key="7">
    <source>
        <dbReference type="ARBA" id="ARBA00049442"/>
    </source>
</evidence>
<evidence type="ECO:0000259" key="10">
    <source>
        <dbReference type="Pfam" id="PF08501"/>
    </source>
</evidence>
<dbReference type="GO" id="GO:0004764">
    <property type="term" value="F:shikimate 3-dehydrogenase (NADP+) activity"/>
    <property type="evidence" value="ECO:0007669"/>
    <property type="project" value="UniProtKB-UniRule"/>
</dbReference>
<feature type="binding site" evidence="8">
    <location>
        <position position="76"/>
    </location>
    <ligand>
        <name>shikimate</name>
        <dbReference type="ChEBI" id="CHEBI:36208"/>
    </ligand>
</feature>
<feature type="binding site" evidence="8">
    <location>
        <begin position="165"/>
        <end position="170"/>
    </location>
    <ligand>
        <name>NADP(+)</name>
        <dbReference type="ChEBI" id="CHEBI:58349"/>
    </ligand>
</feature>
<evidence type="ECO:0000259" key="9">
    <source>
        <dbReference type="Pfam" id="PF01488"/>
    </source>
</evidence>
<dbReference type="PANTHER" id="PTHR21089">
    <property type="entry name" value="SHIKIMATE DEHYDROGENASE"/>
    <property type="match status" value="1"/>
</dbReference>
<dbReference type="GO" id="GO:0019632">
    <property type="term" value="P:shikimate metabolic process"/>
    <property type="evidence" value="ECO:0007669"/>
    <property type="project" value="InterPro"/>
</dbReference>
<evidence type="ECO:0000256" key="2">
    <source>
        <dbReference type="ARBA" id="ARBA00012962"/>
    </source>
</evidence>
<keyword evidence="13" id="KW-1185">Reference proteome</keyword>
<dbReference type="InterPro" id="IPR036291">
    <property type="entry name" value="NAD(P)-bd_dom_sf"/>
</dbReference>
<dbReference type="OrthoDB" id="9776868at2"/>
<dbReference type="RefSeq" id="WP_150681158.1">
    <property type="nucleotide sequence ID" value="NZ_CABPSK010000003.1"/>
</dbReference>
<dbReference type="NCBIfam" id="NF001310">
    <property type="entry name" value="PRK00258.1-2"/>
    <property type="match status" value="1"/>
</dbReference>
<protein>
    <recommendedName>
        <fullName evidence="2 8">Shikimate dehydrogenase (NADP(+))</fullName>
        <shortName evidence="8">SDH</shortName>
        <ecNumber evidence="2 8">1.1.1.25</ecNumber>
    </recommendedName>
</protein>
<dbReference type="AlphaFoldDB" id="A0A5E4XD46"/>
<dbReference type="FunFam" id="3.40.50.10860:FF:000006">
    <property type="entry name" value="Shikimate dehydrogenase (NADP(+))"/>
    <property type="match status" value="1"/>
</dbReference>
<dbReference type="Pfam" id="PF08501">
    <property type="entry name" value="Shikimate_dh_N"/>
    <property type="match status" value="1"/>
</dbReference>
<feature type="binding site" evidence="8">
    <location>
        <position position="92"/>
    </location>
    <ligand>
        <name>NADP(+)</name>
        <dbReference type="ChEBI" id="CHEBI:58349"/>
    </ligand>
</feature>
<sequence length="297" mass="30615">MTNHTPATPATAATPADRYAVIGHPVEHSQSPYIHAEFARETAQHLTYERLLAPLDAFAATVRAFIDGGARGANVTVPFKLEAHALADHLTERAQAAGAVNTLVFDGRGITGDNTDGVGLVRDIEGPLDVSLAGRRVLLLGAGGASRGALLPLIAGRPSLVFVANRTVARADELVARFSEAAGKAGVSLAGGGWDAVPMDFDVVINATAGSLQGDVPPLPRGVYAAGALAYDMMYGAHPTVFMTHASANGAAKVADGLGMLVEQAAEAFALWRGVRPSAQTTQAVRAALRARLVAKG</sequence>
<dbReference type="InterPro" id="IPR013708">
    <property type="entry name" value="Shikimate_DH-bd_N"/>
</dbReference>
<feature type="binding site" evidence="8">
    <location>
        <position position="116"/>
    </location>
    <ligand>
        <name>shikimate</name>
        <dbReference type="ChEBI" id="CHEBI:36208"/>
    </ligand>
</feature>
<reference evidence="12 13" key="1">
    <citation type="submission" date="2019-08" db="EMBL/GenBank/DDBJ databases">
        <authorList>
            <person name="Peeters C."/>
        </authorList>
    </citation>
    <scope>NUCLEOTIDE SEQUENCE [LARGE SCALE GENOMIC DNA]</scope>
    <source>
        <strain evidence="12 13">LMG 31114</strain>
    </source>
</reference>
<comment type="subunit">
    <text evidence="8">Homodimer.</text>
</comment>
<comment type="similarity">
    <text evidence="8">Belongs to the shikimate dehydrogenase family.</text>
</comment>
<dbReference type="InterPro" id="IPR011342">
    <property type="entry name" value="Shikimate_DH"/>
</dbReference>
<feature type="domain" description="Shikimate dehydrogenase substrate binding N-terminal" evidence="10">
    <location>
        <begin position="21"/>
        <end position="103"/>
    </location>
</feature>
<feature type="domain" description="Quinate/shikimate 5-dehydrogenase/glutamyl-tRNA reductase" evidence="9">
    <location>
        <begin position="131"/>
        <end position="209"/>
    </location>
</feature>
<dbReference type="SUPFAM" id="SSF51735">
    <property type="entry name" value="NAD(P)-binding Rossmann-fold domains"/>
    <property type="match status" value="1"/>
</dbReference>